<dbReference type="InterPro" id="IPR051604">
    <property type="entry name" value="Ergot_Alk_Oxidoreductase"/>
</dbReference>
<dbReference type="PANTHER" id="PTHR43162">
    <property type="match status" value="1"/>
</dbReference>
<protein>
    <submittedName>
        <fullName evidence="2">NAD(P)H-binding protein</fullName>
    </submittedName>
</protein>
<dbReference type="Proteomes" id="UP000683557">
    <property type="component" value="Chromosome"/>
</dbReference>
<keyword evidence="3" id="KW-1185">Reference proteome</keyword>
<dbReference type="PANTHER" id="PTHR43162:SF1">
    <property type="entry name" value="PRESTALK A DIFFERENTIATION PROTEIN A"/>
    <property type="match status" value="1"/>
</dbReference>
<evidence type="ECO:0000313" key="2">
    <source>
        <dbReference type="EMBL" id="QWV93788.1"/>
    </source>
</evidence>
<organism evidence="2 3">
    <name type="scientific">Geomonas oryzisoli</name>
    <dbReference type="NCBI Taxonomy" id="2847992"/>
    <lineage>
        <taxon>Bacteria</taxon>
        <taxon>Pseudomonadati</taxon>
        <taxon>Thermodesulfobacteriota</taxon>
        <taxon>Desulfuromonadia</taxon>
        <taxon>Geobacterales</taxon>
        <taxon>Geobacteraceae</taxon>
        <taxon>Geomonas</taxon>
    </lineage>
</organism>
<proteinExistence type="predicted"/>
<dbReference type="EMBL" id="CP076723">
    <property type="protein sequence ID" value="QWV93788.1"/>
    <property type="molecule type" value="Genomic_DNA"/>
</dbReference>
<evidence type="ECO:0000313" key="3">
    <source>
        <dbReference type="Proteomes" id="UP000683557"/>
    </source>
</evidence>
<accession>A0ABX8J5S4</accession>
<evidence type="ECO:0000259" key="1">
    <source>
        <dbReference type="Pfam" id="PF13460"/>
    </source>
</evidence>
<dbReference type="InterPro" id="IPR016040">
    <property type="entry name" value="NAD(P)-bd_dom"/>
</dbReference>
<dbReference type="Pfam" id="PF13460">
    <property type="entry name" value="NAD_binding_10"/>
    <property type="match status" value="1"/>
</dbReference>
<gene>
    <name evidence="2" type="ORF">KP004_00925</name>
</gene>
<reference evidence="2 3" key="1">
    <citation type="submission" date="2021-06" db="EMBL/GenBank/DDBJ databases">
        <title>Gemonas diversity in paddy soil.</title>
        <authorList>
            <person name="Liu G."/>
        </authorList>
    </citation>
    <scope>NUCLEOTIDE SEQUENCE [LARGE SCALE GENOMIC DNA]</scope>
    <source>
        <strain evidence="2 3">RG10</strain>
    </source>
</reference>
<sequence>MCHHTVTVEKLLSHTEQANAKVLITGATGFIGRRLVDALVAEGIPIRCLVRRSEVAFPPQAEVVQGDLLQRNSLLAPLRGIETAYYLVHAMGGERAGFEQRDRQAAENFVAAAEMQGVKRVIYLGGLGEEGDQLSEHLASRLEVARILQRGAFQTTYLRAAVIIGAGGASFEMIRYLVERLPVMITPRWVSTRCQFIAVQDVIAYLVGCLKDARTAGHTYDIGGPELLSYRDMMERFAEVEKKFIKIIPVPFLTPKLSSYWVWLITPVKPSISMPLIEGLGNEVICHDQEIRKILPIPLTGFDEAVRRALEEEAGQGQGDTGTT</sequence>
<feature type="domain" description="NAD(P)-binding" evidence="1">
    <location>
        <begin position="26"/>
        <end position="159"/>
    </location>
</feature>
<name>A0ABX8J5S4_9BACT</name>